<protein>
    <submittedName>
        <fullName evidence="1">Uncharacterized protein</fullName>
    </submittedName>
</protein>
<organism evidence="1 2">
    <name type="scientific">Sphingobium yanoikuyae</name>
    <name type="common">Sphingomonas yanoikuyae</name>
    <dbReference type="NCBI Taxonomy" id="13690"/>
    <lineage>
        <taxon>Bacteria</taxon>
        <taxon>Pseudomonadati</taxon>
        <taxon>Pseudomonadota</taxon>
        <taxon>Alphaproteobacteria</taxon>
        <taxon>Sphingomonadales</taxon>
        <taxon>Sphingomonadaceae</taxon>
        <taxon>Sphingobium</taxon>
    </lineage>
</organism>
<evidence type="ECO:0000313" key="2">
    <source>
        <dbReference type="Proteomes" id="UP000280708"/>
    </source>
</evidence>
<dbReference type="EMBL" id="CP033230">
    <property type="protein sequence ID" value="AYO79701.1"/>
    <property type="molecule type" value="Genomic_DNA"/>
</dbReference>
<dbReference type="PROSITE" id="PS00430">
    <property type="entry name" value="TONB_DEPENDENT_REC_1"/>
    <property type="match status" value="1"/>
</dbReference>
<dbReference type="Proteomes" id="UP000280708">
    <property type="component" value="Chromosome"/>
</dbReference>
<sequence>MTMRAIAYMVAALALPPSAIVAQAPEPTDDVNNTIIVEGQRLTRKEVRERATGFVRTLGVVQGERSVARWVDGVCPRVLGVAPEIAKLVEAKVRKITSNIGAPLADKRCHTNLLIAFVENGRDIAKLISTNMPNAMSQVHGIDRRDLEQGDAPIRWWYTIGDSASTGGKALDMPPPGSFGNSEGGGSALPTGVPTVRNYSSSLVRPATTRSIDAATVVIDVNRAEGISLTAASAYAAFVGLAEIKGRAKPPVSSILNIFGEKTSANDLTFWDNQFLDELYDMPLNRWGRVQRGYLVKAIGQAEGEAEEADDGPVEP</sequence>
<proteinExistence type="predicted"/>
<reference evidence="1 2" key="1">
    <citation type="submission" date="2018-10" db="EMBL/GenBank/DDBJ databases">
        <title>Characterization and genome analysis of a novel bacterium Sphingobium yanoikuyae SJTF8 capable of degrading PAHs.</title>
        <authorList>
            <person name="Yin C."/>
            <person name="Xiong W."/>
            <person name="Liang R."/>
        </authorList>
    </citation>
    <scope>NUCLEOTIDE SEQUENCE [LARGE SCALE GENOMIC DNA]</scope>
    <source>
        <strain evidence="1 2">SJTF8</strain>
    </source>
</reference>
<dbReference type="AlphaFoldDB" id="A0A085K938"/>
<accession>A0A085K938</accession>
<evidence type="ECO:0000313" key="1">
    <source>
        <dbReference type="EMBL" id="AYO79701.1"/>
    </source>
</evidence>
<dbReference type="RefSeq" id="WP_037507292.1">
    <property type="nucleotide sequence ID" value="NZ_CP033230.1"/>
</dbReference>
<gene>
    <name evidence="1" type="ORF">EBF16_24245</name>
</gene>
<name>A0A085K938_SPHYA</name>
<dbReference type="InterPro" id="IPR010916">
    <property type="entry name" value="TonB_box_CS"/>
</dbReference>